<accession>I7LJX4</accession>
<dbReference type="InterPro" id="IPR058240">
    <property type="entry name" value="rSAM_sf"/>
</dbReference>
<keyword evidence="8" id="KW-1185">Reference proteome</keyword>
<dbReference type="Proteomes" id="UP000007652">
    <property type="component" value="Unassembled WGS sequence"/>
</dbReference>
<keyword evidence="4" id="KW-0408">Iron</keyword>
<proteinExistence type="predicted"/>
<dbReference type="GO" id="GO:0051539">
    <property type="term" value="F:4 iron, 4 sulfur cluster binding"/>
    <property type="evidence" value="ECO:0007669"/>
    <property type="project" value="UniProtKB-KW"/>
</dbReference>
<dbReference type="PANTHER" id="PTHR42836:SF1">
    <property type="entry name" value="7-CARBOXY-7-DEAZAGUANINE SYNTHASE"/>
    <property type="match status" value="1"/>
</dbReference>
<dbReference type="EMBL" id="CAKP01000100">
    <property type="protein sequence ID" value="CCJ34023.1"/>
    <property type="molecule type" value="Genomic_DNA"/>
</dbReference>
<dbReference type="AlphaFoldDB" id="I7LJX4"/>
<dbReference type="Pfam" id="PF04055">
    <property type="entry name" value="Radical_SAM"/>
    <property type="match status" value="1"/>
</dbReference>
<organism evidence="7 8">
    <name type="scientific">Caloramator australicus RC3</name>
    <dbReference type="NCBI Taxonomy" id="857293"/>
    <lineage>
        <taxon>Bacteria</taxon>
        <taxon>Bacillati</taxon>
        <taxon>Bacillota</taxon>
        <taxon>Clostridia</taxon>
        <taxon>Eubacteriales</taxon>
        <taxon>Clostridiaceae</taxon>
        <taxon>Caloramator</taxon>
    </lineage>
</organism>
<evidence type="ECO:0000259" key="6">
    <source>
        <dbReference type="Pfam" id="PF04055"/>
    </source>
</evidence>
<evidence type="ECO:0000256" key="5">
    <source>
        <dbReference type="ARBA" id="ARBA00023014"/>
    </source>
</evidence>
<reference evidence="7 8" key="1">
    <citation type="journal article" date="2011" name="J. Bacteriol.">
        <title>Draft genome sequence of Caloramator australicus strain RC3T, a thermoanaerobe from the Great Artesian Basin of Australia.</title>
        <authorList>
            <person name="Ogg C.D."/>
            <person name="Patel B.K.C."/>
        </authorList>
    </citation>
    <scope>NUCLEOTIDE SEQUENCE [LARGE SCALE GENOMIC DNA]</scope>
    <source>
        <strain evidence="7 8">RC3</strain>
    </source>
</reference>
<dbReference type="eggNOG" id="COG2108">
    <property type="taxonomic scope" value="Bacteria"/>
</dbReference>
<dbReference type="PANTHER" id="PTHR42836">
    <property type="entry name" value="7-CARBOXY-7-DEAZAGUANINE SYNTHASE"/>
    <property type="match status" value="1"/>
</dbReference>
<gene>
    <name evidence="7" type="ORF">CAAU_1939</name>
</gene>
<keyword evidence="3" id="KW-0479">Metal-binding</keyword>
<comment type="caution">
    <text evidence="7">The sequence shown here is derived from an EMBL/GenBank/DDBJ whole genome shotgun (WGS) entry which is preliminary data.</text>
</comment>
<evidence type="ECO:0000313" key="7">
    <source>
        <dbReference type="EMBL" id="CCJ34023.1"/>
    </source>
</evidence>
<dbReference type="Gene3D" id="3.20.20.70">
    <property type="entry name" value="Aldolase class I"/>
    <property type="match status" value="1"/>
</dbReference>
<dbReference type="SFLD" id="SFLDS00029">
    <property type="entry name" value="Radical_SAM"/>
    <property type="match status" value="1"/>
</dbReference>
<keyword evidence="2" id="KW-0949">S-adenosyl-L-methionine</keyword>
<evidence type="ECO:0000256" key="4">
    <source>
        <dbReference type="ARBA" id="ARBA00023004"/>
    </source>
</evidence>
<dbReference type="GO" id="GO:0046872">
    <property type="term" value="F:metal ion binding"/>
    <property type="evidence" value="ECO:0007669"/>
    <property type="project" value="UniProtKB-KW"/>
</dbReference>
<evidence type="ECO:0000256" key="3">
    <source>
        <dbReference type="ARBA" id="ARBA00022723"/>
    </source>
</evidence>
<dbReference type="InterPro" id="IPR007197">
    <property type="entry name" value="rSAM"/>
</dbReference>
<dbReference type="OrthoDB" id="1674532at2"/>
<evidence type="ECO:0000256" key="1">
    <source>
        <dbReference type="ARBA" id="ARBA00022485"/>
    </source>
</evidence>
<dbReference type="GO" id="GO:0003824">
    <property type="term" value="F:catalytic activity"/>
    <property type="evidence" value="ECO:0007669"/>
    <property type="project" value="InterPro"/>
</dbReference>
<dbReference type="SUPFAM" id="SSF102114">
    <property type="entry name" value="Radical SAM enzymes"/>
    <property type="match status" value="1"/>
</dbReference>
<sequence length="374" mass="43213">MKISKKDALMWFEFFSQLPEDEELSPKQEEIVYATLAQIEAAVEYRNALLMSEIKNLKTLDNRTYFVGNENKFPKGCRSCLLGTGLGAIRKTNKCNLNCKFCYNYGQIEYMPPIGEGLWEIGGTKFYERDIDLLLSIQSKPTGVAYVYLEPFIEIEKYYPIIKKFRKANIHQHLYTNGTLATEETLRALGEAGLNEIRFNLGASNCSDKVIENIGIAKEYIESVGIETPMTPEFYETFLKKKKAILDTKLDFINCAELHLNENNIYNYYGENMYIYRGGYISPIWSRELTLKLMKIADEENWDLVVHDCSNYTKFARGLNLGSKEGKWFGASNYASEFSRIPYEVFLPILKDDNFKFLIEEELPHGYKIGELFI</sequence>
<dbReference type="STRING" id="857293.CAAU_1939"/>
<feature type="domain" description="Radical SAM core" evidence="6">
    <location>
        <begin position="91"/>
        <end position="205"/>
    </location>
</feature>
<dbReference type="CDD" id="cd01335">
    <property type="entry name" value="Radical_SAM"/>
    <property type="match status" value="1"/>
</dbReference>
<keyword evidence="1" id="KW-0004">4Fe-4S</keyword>
<evidence type="ECO:0000313" key="8">
    <source>
        <dbReference type="Proteomes" id="UP000007652"/>
    </source>
</evidence>
<keyword evidence="5" id="KW-0411">Iron-sulfur</keyword>
<evidence type="ECO:0000256" key="2">
    <source>
        <dbReference type="ARBA" id="ARBA00022691"/>
    </source>
</evidence>
<protein>
    <submittedName>
        <fullName evidence="7">Conserved protein</fullName>
    </submittedName>
</protein>
<name>I7LJX4_9CLOT</name>
<dbReference type="RefSeq" id="WP_008909280.1">
    <property type="nucleotide sequence ID" value="NZ_CAKP01000100.1"/>
</dbReference>
<dbReference type="InterPro" id="IPR013785">
    <property type="entry name" value="Aldolase_TIM"/>
</dbReference>